<proteinExistence type="inferred from homology"/>
<keyword evidence="7 11" id="KW-1133">Transmembrane helix</keyword>
<dbReference type="STRING" id="131310.A0A0N5A5C4"/>
<dbReference type="InterPro" id="IPR003591">
    <property type="entry name" value="Leu-rich_rpt_typical-subtyp"/>
</dbReference>
<evidence type="ECO:0000256" key="11">
    <source>
        <dbReference type="SAM" id="Phobius"/>
    </source>
</evidence>
<evidence type="ECO:0000256" key="1">
    <source>
        <dbReference type="ARBA" id="ARBA00004167"/>
    </source>
</evidence>
<feature type="transmembrane region" description="Helical" evidence="11">
    <location>
        <begin position="1034"/>
        <end position="1058"/>
    </location>
</feature>
<evidence type="ECO:0000256" key="5">
    <source>
        <dbReference type="ARBA" id="ARBA00022729"/>
    </source>
</evidence>
<evidence type="ECO:0000256" key="10">
    <source>
        <dbReference type="ARBA" id="ARBA00023180"/>
    </source>
</evidence>
<keyword evidence="6" id="KW-0677">Repeat</keyword>
<dbReference type="Gene3D" id="3.40.50.10140">
    <property type="entry name" value="Toll/interleukin-1 receptor homology (TIR) domain"/>
    <property type="match status" value="1"/>
</dbReference>
<dbReference type="SUPFAM" id="SSF52200">
    <property type="entry name" value="Toll/Interleukin receptor TIR domain"/>
    <property type="match status" value="1"/>
</dbReference>
<organism evidence="14 15">
    <name type="scientific">Parastrongyloides trichosuri</name>
    <name type="common">Possum-specific nematode worm</name>
    <dbReference type="NCBI Taxonomy" id="131310"/>
    <lineage>
        <taxon>Eukaryota</taxon>
        <taxon>Metazoa</taxon>
        <taxon>Ecdysozoa</taxon>
        <taxon>Nematoda</taxon>
        <taxon>Chromadorea</taxon>
        <taxon>Rhabditida</taxon>
        <taxon>Tylenchina</taxon>
        <taxon>Panagrolaimomorpha</taxon>
        <taxon>Strongyloidoidea</taxon>
        <taxon>Strongyloididae</taxon>
        <taxon>Parastrongyloides</taxon>
    </lineage>
</organism>
<dbReference type="SMART" id="SM00255">
    <property type="entry name" value="TIR"/>
    <property type="match status" value="1"/>
</dbReference>
<protein>
    <submittedName>
        <fullName evidence="15">TIR domain-containing protein</fullName>
    </submittedName>
</protein>
<evidence type="ECO:0000256" key="3">
    <source>
        <dbReference type="ARBA" id="ARBA00022614"/>
    </source>
</evidence>
<evidence type="ECO:0000256" key="8">
    <source>
        <dbReference type="ARBA" id="ARBA00023136"/>
    </source>
</evidence>
<name>A0A0N5A5C4_PARTI</name>
<keyword evidence="3" id="KW-0433">Leucine-rich repeat</keyword>
<comment type="subcellular location">
    <subcellularLocation>
        <location evidence="1">Membrane</location>
        <topology evidence="1">Single-pass membrane protein</topology>
    </subcellularLocation>
</comment>
<dbReference type="Proteomes" id="UP000038045">
    <property type="component" value="Unplaced"/>
</dbReference>
<evidence type="ECO:0000256" key="7">
    <source>
        <dbReference type="ARBA" id="ARBA00022989"/>
    </source>
</evidence>
<evidence type="ECO:0000256" key="12">
    <source>
        <dbReference type="SAM" id="SignalP"/>
    </source>
</evidence>
<keyword evidence="8 11" id="KW-0472">Membrane</keyword>
<evidence type="ECO:0000256" key="6">
    <source>
        <dbReference type="ARBA" id="ARBA00022737"/>
    </source>
</evidence>
<dbReference type="PROSITE" id="PS50104">
    <property type="entry name" value="TIR"/>
    <property type="match status" value="1"/>
</dbReference>
<sequence length="1289" mass="146920">MIKLIFLLTLINFSKPSILDYRFNCPERCLCIPDALETEKLNINCRWEKITEEYLDNLPYNVTKSLSITCNKIYSSSSFFEEEKKILYKGEIQFLRSRKGLFELFTLLRDLRITNCPLTTPSNTLSGELFYGLESLRNLYLHSINNPESSAPISVESGLLKGINQLEKFSLTQSNVASFGNGELCNAGRLQILNVSHNLLIDPSLGTEACLTLKHLAILDMSGNRIKEIKNEDFSSFYSVQQLTLSNNLIEKIEKYVFKNIPLLQHLEMHHNELREIPELSEKLLHLNLAHNNIQRLPFSIGELKEIISLNLSYNIMIDGMRDKFGVYLKGKKIENLDLSGNKFSKIPFEIFEESFGMLTTLDVSRNGIRSINNFGNLTRLQSIDLSHNKIEELKSNSIERCTMLQDIGLSNNSIHKVSPDFFENQKDSLISLDLSTNLLLELPVTLSKLNRIKYINISHNQVTNIPPLTLSKLGHLTSFDGSYNRLSSIDSFVFSNCKKLKRLYLENNRISQISKDAFKEDNSLNILDLSNNYLDNFGVDGSVIEKLKSLKILSFDNNLMEILNWNEIPISLQELSIEGNRIVMISIIDNDKLNVKRINLKNNRLLLINNDRFPKSIEEINLEHNLLKNIAPRTFVKLINLKVLNLKGNHIEELSENVFIGNEEENRQHLLGSLKLYLGNNPLKCTCKMTWILKYLIEPPTGIDIDLYYMQNVIPIRIVDSTTAACFSHSQGHSIILRKVTKENLVCSYEAVCEPECVCCDYGNCDCNSKCPDGCMCYHSEDFSTNIVTCNSKNASAIRSFSPKDIPVHATHVYLKNLMLPVLRSHDFLARFRLKELSITESGVKKVEKSAFNTLVNLESLNLSDNLLEEFDGDTLPKAHKLKKIHLAKNEIRKIDDNLATILPQLNELSLEFNQFTQLPTVLEDLSIKKRLQRVSISNNPFRCDCYERFKMQYWLIDNQHHVNDYSKVNCVENVTKAFRHNDTTILTSYPPNMGPDLFVMPMMQFMAEANKSICIRNDMGWFGGFEILDSQLLLIILVILSIGICLALSCFCISLITRNKRCNEKKGYKKGTISLNCSTNSPQSGCSPLPPSTLLWSQAQSLLYFDLFVSYSKCDEIMVCKTLCGPLDDEEYTMALLHKDGPRYSGNVHQISDELNKLLECSQTLLLVLTKNFIQHEWKMLQIKTSHQLFFTQSLSKSKRVIAVLDDDVTLNDLDEELGQILRKSTYIRMRDPLFWNLLRSALPLRAGIGRMVGSPTPLSDCSSSQHYSDMYGTSTSTTGSVPSHLI</sequence>
<dbReference type="InterPro" id="IPR000157">
    <property type="entry name" value="TIR_dom"/>
</dbReference>
<dbReference type="InterPro" id="IPR001611">
    <property type="entry name" value="Leu-rich_rpt"/>
</dbReference>
<dbReference type="SMART" id="SM00365">
    <property type="entry name" value="LRR_SD22"/>
    <property type="match status" value="8"/>
</dbReference>
<dbReference type="SMART" id="SM00364">
    <property type="entry name" value="LRR_BAC"/>
    <property type="match status" value="9"/>
</dbReference>
<feature type="domain" description="TIR" evidence="13">
    <location>
        <begin position="1105"/>
        <end position="1245"/>
    </location>
</feature>
<accession>A0A0N5A5C4</accession>
<feature type="signal peptide" evidence="12">
    <location>
        <begin position="1"/>
        <end position="16"/>
    </location>
</feature>
<comment type="similarity">
    <text evidence="2">Belongs to the Toll-like receptor family.</text>
</comment>
<evidence type="ECO:0000256" key="4">
    <source>
        <dbReference type="ARBA" id="ARBA00022692"/>
    </source>
</evidence>
<evidence type="ECO:0000256" key="9">
    <source>
        <dbReference type="ARBA" id="ARBA00023170"/>
    </source>
</evidence>
<keyword evidence="10" id="KW-0325">Glycoprotein</keyword>
<dbReference type="PANTHER" id="PTHR24365">
    <property type="entry name" value="TOLL-LIKE RECEPTOR"/>
    <property type="match status" value="1"/>
</dbReference>
<dbReference type="Gene3D" id="3.80.10.10">
    <property type="entry name" value="Ribonuclease Inhibitor"/>
    <property type="match status" value="5"/>
</dbReference>
<dbReference type="GO" id="GO:0038023">
    <property type="term" value="F:signaling receptor activity"/>
    <property type="evidence" value="ECO:0007669"/>
    <property type="project" value="TreeGrafter"/>
</dbReference>
<keyword evidence="4 11" id="KW-0812">Transmembrane</keyword>
<evidence type="ECO:0000313" key="15">
    <source>
        <dbReference type="WBParaSite" id="PTRK_0001690700.1"/>
    </source>
</evidence>
<reference evidence="15" key="1">
    <citation type="submission" date="2017-02" db="UniProtKB">
        <authorList>
            <consortium name="WormBaseParasite"/>
        </authorList>
    </citation>
    <scope>IDENTIFICATION</scope>
</reference>
<dbReference type="InterPro" id="IPR032675">
    <property type="entry name" value="LRR_dom_sf"/>
</dbReference>
<dbReference type="PANTHER" id="PTHR24365:SF541">
    <property type="entry name" value="PROTEIN TOLL-RELATED"/>
    <property type="match status" value="1"/>
</dbReference>
<evidence type="ECO:0000259" key="13">
    <source>
        <dbReference type="PROSITE" id="PS50104"/>
    </source>
</evidence>
<evidence type="ECO:0000256" key="2">
    <source>
        <dbReference type="ARBA" id="ARBA00009634"/>
    </source>
</evidence>
<keyword evidence="5 12" id="KW-0732">Signal</keyword>
<dbReference type="Pfam" id="PF13855">
    <property type="entry name" value="LRR_8"/>
    <property type="match status" value="5"/>
</dbReference>
<dbReference type="GO" id="GO:0005886">
    <property type="term" value="C:plasma membrane"/>
    <property type="evidence" value="ECO:0007669"/>
    <property type="project" value="TreeGrafter"/>
</dbReference>
<keyword evidence="14" id="KW-1185">Reference proteome</keyword>
<dbReference type="InterPro" id="IPR035897">
    <property type="entry name" value="Toll_tir_struct_dom_sf"/>
</dbReference>
<dbReference type="Pfam" id="PF14580">
    <property type="entry name" value="LRR_9"/>
    <property type="match status" value="1"/>
</dbReference>
<dbReference type="GO" id="GO:0007165">
    <property type="term" value="P:signal transduction"/>
    <property type="evidence" value="ECO:0007669"/>
    <property type="project" value="InterPro"/>
</dbReference>
<dbReference type="SUPFAM" id="SSF52058">
    <property type="entry name" value="L domain-like"/>
    <property type="match status" value="3"/>
</dbReference>
<dbReference type="SMART" id="SM00369">
    <property type="entry name" value="LRR_TYP"/>
    <property type="match status" value="15"/>
</dbReference>
<evidence type="ECO:0000313" key="14">
    <source>
        <dbReference type="Proteomes" id="UP000038045"/>
    </source>
</evidence>
<keyword evidence="9" id="KW-0675">Receptor</keyword>
<dbReference type="PROSITE" id="PS51450">
    <property type="entry name" value="LRR"/>
    <property type="match status" value="9"/>
</dbReference>
<feature type="chain" id="PRO_5005892936" evidence="12">
    <location>
        <begin position="17"/>
        <end position="1289"/>
    </location>
</feature>
<dbReference type="WBParaSite" id="PTRK_0001690700.1">
    <property type="protein sequence ID" value="PTRK_0001690700.1"/>
    <property type="gene ID" value="PTRK_0001690700"/>
</dbReference>